<gene>
    <name evidence="3" type="ORF">PG996_003424</name>
</gene>
<evidence type="ECO:0000256" key="1">
    <source>
        <dbReference type="SAM" id="MobiDB-lite"/>
    </source>
</evidence>
<dbReference type="InterPro" id="IPR046539">
    <property type="entry name" value="DUF6604"/>
</dbReference>
<feature type="region of interest" description="Disordered" evidence="1">
    <location>
        <begin position="193"/>
        <end position="212"/>
    </location>
</feature>
<feature type="compositionally biased region" description="Gly residues" evidence="1">
    <location>
        <begin position="873"/>
        <end position="884"/>
    </location>
</feature>
<proteinExistence type="predicted"/>
<evidence type="ECO:0000313" key="3">
    <source>
        <dbReference type="EMBL" id="KAK8077254.1"/>
    </source>
</evidence>
<evidence type="ECO:0000313" key="4">
    <source>
        <dbReference type="Proteomes" id="UP001446871"/>
    </source>
</evidence>
<name>A0ABR1W526_9PEZI</name>
<dbReference type="PANTHER" id="PTHR38795">
    <property type="entry name" value="DUF6604 DOMAIN-CONTAINING PROTEIN"/>
    <property type="match status" value="1"/>
</dbReference>
<feature type="compositionally biased region" description="Polar residues" evidence="1">
    <location>
        <begin position="45"/>
        <end position="54"/>
    </location>
</feature>
<organism evidence="3 4">
    <name type="scientific">Apiospora saccharicola</name>
    <dbReference type="NCBI Taxonomy" id="335842"/>
    <lineage>
        <taxon>Eukaryota</taxon>
        <taxon>Fungi</taxon>
        <taxon>Dikarya</taxon>
        <taxon>Ascomycota</taxon>
        <taxon>Pezizomycotina</taxon>
        <taxon>Sordariomycetes</taxon>
        <taxon>Xylariomycetidae</taxon>
        <taxon>Amphisphaeriales</taxon>
        <taxon>Apiosporaceae</taxon>
        <taxon>Apiospora</taxon>
    </lineage>
</organism>
<feature type="region of interest" description="Disordered" evidence="1">
    <location>
        <begin position="852"/>
        <end position="884"/>
    </location>
</feature>
<comment type="caution">
    <text evidence="3">The sequence shown here is derived from an EMBL/GenBank/DDBJ whole genome shotgun (WGS) entry which is preliminary data.</text>
</comment>
<feature type="region of interest" description="Disordered" evidence="1">
    <location>
        <begin position="36"/>
        <end position="75"/>
    </location>
</feature>
<reference evidence="3 4" key="1">
    <citation type="submission" date="2023-01" db="EMBL/GenBank/DDBJ databases">
        <title>Analysis of 21 Apiospora genomes using comparative genomics revels a genus with tremendous synthesis potential of carbohydrate active enzymes and secondary metabolites.</title>
        <authorList>
            <person name="Sorensen T."/>
        </authorList>
    </citation>
    <scope>NUCLEOTIDE SEQUENCE [LARGE SCALE GENOMIC DNA]</scope>
    <source>
        <strain evidence="3 4">CBS 83171</strain>
    </source>
</reference>
<sequence>MSAKLSPPGELLATYRQYKKDTESIAGWLAENATKRGFKLGNTPKPGNTSTTSGRLKGKARKQARNDKEAGVKHPKHTVKVSEFVSLAEFIASLATKPDIPQALGNLFERAVKARRECTEWYKKHGHDALSDKRHEHFTSILVDAWNTLLPFQTVNKTERRTESKARPEKNKRKEVNTTLPFLNRFSGLQVEDTTADEPTAPESQQDFDSDASFELPGITPATIEKDEEEIEVDFFFAIHDFLNDINKLRRGMKQLWSEYTSEEMELSVVSLLTNVTIHLVRRAEQTLDLCVQRPAKYPASEFPVWTFPALFMRMQHQDDPQVQELSLRDFVMPSTWIMSWECEHADFCMWTVYNAVKHRVSELEDSVKIQSNREVSAGQTPLWLLAYHESEDLGSKMYQRIQKMLAAFQVTSVRFKDSFAQDEITRGIFEIFRSGTLPVWAIFGIQTLLDTQDILHEAKSKQPLEELQLHTRNMLKTMDLYEHGDNPFGKDAKDHSCTKHVRETSLKEIKELVLEDGFRHRVHRMLLEDGFIEEEIAIRDNMQEEYHFLKRHPLRCGLLKYFLYFRVHCAGVCFEEYWSGLNSLIHVYAACRRLHPDDPVWPDMEFFLHNQDVNHLFVGGLPKSDGEALRKIVLAFGYRDTARNRPPKDVPKVRKVSDPNPMQSILADWAWGDGDAENWLLGLMAVIFDQKCVKERARRIGLSAADADYYIAEWTTGADSSQILHFMSFYLLTDADLYFDWHQLHAFAEKIWTDTVAGEHIHDAPVAAYEALAKAKDNKKPHLLNKAWRSIKKLCAAGQGDKCIAGIVERTKGSLYPAMHVAEQLDTLYRNWPRERLEESSAYLSLTGMMAEAEGTDGGGEPDGGDDTNGGKDTGSGSGENAI</sequence>
<dbReference type="Proteomes" id="UP001446871">
    <property type="component" value="Unassembled WGS sequence"/>
</dbReference>
<dbReference type="EMBL" id="JAQQWM010000002">
    <property type="protein sequence ID" value="KAK8077254.1"/>
    <property type="molecule type" value="Genomic_DNA"/>
</dbReference>
<keyword evidence="4" id="KW-1185">Reference proteome</keyword>
<dbReference type="PANTHER" id="PTHR38795:SF1">
    <property type="entry name" value="DUF6604 DOMAIN-CONTAINING PROTEIN"/>
    <property type="match status" value="1"/>
</dbReference>
<dbReference type="Pfam" id="PF20253">
    <property type="entry name" value="DUF6604"/>
    <property type="match status" value="1"/>
</dbReference>
<protein>
    <recommendedName>
        <fullName evidence="2">DUF6604 domain-containing protein</fullName>
    </recommendedName>
</protein>
<accession>A0ABR1W526</accession>
<feature type="domain" description="DUF6604" evidence="2">
    <location>
        <begin position="16"/>
        <end position="288"/>
    </location>
</feature>
<evidence type="ECO:0000259" key="2">
    <source>
        <dbReference type="Pfam" id="PF20253"/>
    </source>
</evidence>